<reference evidence="4" key="2">
    <citation type="submission" date="2020-10" db="UniProtKB">
        <authorList>
            <consortium name="WormBaseParasite"/>
        </authorList>
    </citation>
    <scope>IDENTIFICATION</scope>
</reference>
<feature type="compositionally biased region" description="Basic and acidic residues" evidence="1">
    <location>
        <begin position="1"/>
        <end position="10"/>
    </location>
</feature>
<keyword evidence="2" id="KW-0472">Membrane</keyword>
<organism evidence="3 4">
    <name type="scientific">Panagrellus redivivus</name>
    <name type="common">Microworm</name>
    <dbReference type="NCBI Taxonomy" id="6233"/>
    <lineage>
        <taxon>Eukaryota</taxon>
        <taxon>Metazoa</taxon>
        <taxon>Ecdysozoa</taxon>
        <taxon>Nematoda</taxon>
        <taxon>Chromadorea</taxon>
        <taxon>Rhabditida</taxon>
        <taxon>Tylenchina</taxon>
        <taxon>Panagrolaimomorpha</taxon>
        <taxon>Panagrolaimoidea</taxon>
        <taxon>Panagrolaimidae</taxon>
        <taxon>Panagrellus</taxon>
    </lineage>
</organism>
<dbReference type="WBParaSite" id="Pan_g15749.t1">
    <property type="protein sequence ID" value="Pan_g15749.t1"/>
    <property type="gene ID" value="Pan_g15749"/>
</dbReference>
<keyword evidence="3" id="KW-1185">Reference proteome</keyword>
<evidence type="ECO:0000256" key="2">
    <source>
        <dbReference type="SAM" id="Phobius"/>
    </source>
</evidence>
<feature type="transmembrane region" description="Helical" evidence="2">
    <location>
        <begin position="96"/>
        <end position="121"/>
    </location>
</feature>
<dbReference type="Proteomes" id="UP000492821">
    <property type="component" value="Unassembled WGS sequence"/>
</dbReference>
<accession>A0A7E4V2F0</accession>
<proteinExistence type="predicted"/>
<protein>
    <submittedName>
        <fullName evidence="4">Uncharacterized protein</fullName>
    </submittedName>
</protein>
<feature type="region of interest" description="Disordered" evidence="1">
    <location>
        <begin position="58"/>
        <end position="77"/>
    </location>
</feature>
<evidence type="ECO:0000313" key="3">
    <source>
        <dbReference type="Proteomes" id="UP000492821"/>
    </source>
</evidence>
<keyword evidence="2" id="KW-0812">Transmembrane</keyword>
<evidence type="ECO:0000313" key="4">
    <source>
        <dbReference type="WBParaSite" id="Pan_g15749.t1"/>
    </source>
</evidence>
<sequence>MQNFEERRGPWSESGTRTRLPRPDREGKERESAALFLSPFLSLRASRLRSGRTRLSLLQSQTKQSHRDHQTTQTPSPEAMTTAKAVFLSIFLEFDLYFFFFLIVFVLIFLLYILLFTPFGFKCFLCRRSTFPATNPTTIEQILEPKLILNTTGEIDAMKAFIDPFELIKMCRVQRLPRRGLKMTNHQRQVVAESQKVAAIVEDRQWSIDYTPYAQP</sequence>
<feature type="compositionally biased region" description="Basic and acidic residues" evidence="1">
    <location>
        <begin position="21"/>
        <end position="31"/>
    </location>
</feature>
<dbReference type="AlphaFoldDB" id="A0A7E4V2F0"/>
<keyword evidence="2" id="KW-1133">Transmembrane helix</keyword>
<name>A0A7E4V2F0_PANRE</name>
<evidence type="ECO:0000256" key="1">
    <source>
        <dbReference type="SAM" id="MobiDB-lite"/>
    </source>
</evidence>
<reference evidence="3" key="1">
    <citation type="journal article" date="2013" name="Genetics">
        <title>The draft genome and transcriptome of Panagrellus redivivus are shaped by the harsh demands of a free-living lifestyle.</title>
        <authorList>
            <person name="Srinivasan J."/>
            <person name="Dillman A.R."/>
            <person name="Macchietto M.G."/>
            <person name="Heikkinen L."/>
            <person name="Lakso M."/>
            <person name="Fracchia K.M."/>
            <person name="Antoshechkin I."/>
            <person name="Mortazavi A."/>
            <person name="Wong G."/>
            <person name="Sternberg P.W."/>
        </authorList>
    </citation>
    <scope>NUCLEOTIDE SEQUENCE [LARGE SCALE GENOMIC DNA]</scope>
    <source>
        <strain evidence="3">MT8872</strain>
    </source>
</reference>
<feature type="region of interest" description="Disordered" evidence="1">
    <location>
        <begin position="1"/>
        <end position="31"/>
    </location>
</feature>